<dbReference type="AlphaFoldDB" id="A0A382WNB1"/>
<protein>
    <recommendedName>
        <fullName evidence="2">Core-binding (CB) domain-containing protein</fullName>
    </recommendedName>
</protein>
<organism evidence="3">
    <name type="scientific">marine metagenome</name>
    <dbReference type="NCBI Taxonomy" id="408172"/>
    <lineage>
        <taxon>unclassified sequences</taxon>
        <taxon>metagenomes</taxon>
        <taxon>ecological metagenomes</taxon>
    </lineage>
</organism>
<dbReference type="EMBL" id="UINC01160731">
    <property type="protein sequence ID" value="SVD59541.1"/>
    <property type="molecule type" value="Genomic_DNA"/>
</dbReference>
<dbReference type="InterPro" id="IPR011010">
    <property type="entry name" value="DNA_brk_join_enz"/>
</dbReference>
<sequence>MATIYSRIDKNGNKRYYGSIYHNGKRTRKSLGCSKQSAETLMKELEYKLLFNIQTSETKPQIPSYEKAILSFLKEVKRTSVKIKQVCDIQTKLNYFKDYCFSMGVNELGEINRSHANTYIIKRSGTKLAPATLNMEFRFIKRFFNHCIMME</sequence>
<dbReference type="GO" id="GO:0003677">
    <property type="term" value="F:DNA binding"/>
    <property type="evidence" value="ECO:0007669"/>
    <property type="project" value="UniProtKB-KW"/>
</dbReference>
<dbReference type="InterPro" id="IPR044068">
    <property type="entry name" value="CB"/>
</dbReference>
<evidence type="ECO:0000313" key="3">
    <source>
        <dbReference type="EMBL" id="SVD59541.1"/>
    </source>
</evidence>
<dbReference type="PROSITE" id="PS51900">
    <property type="entry name" value="CB"/>
    <property type="match status" value="1"/>
</dbReference>
<accession>A0A382WNB1</accession>
<reference evidence="3" key="1">
    <citation type="submission" date="2018-05" db="EMBL/GenBank/DDBJ databases">
        <authorList>
            <person name="Lanie J.A."/>
            <person name="Ng W.-L."/>
            <person name="Kazmierczak K.M."/>
            <person name="Andrzejewski T.M."/>
            <person name="Davidsen T.M."/>
            <person name="Wayne K.J."/>
            <person name="Tettelin H."/>
            <person name="Glass J.I."/>
            <person name="Rusch D."/>
            <person name="Podicherti R."/>
            <person name="Tsui H.-C.T."/>
            <person name="Winkler M.E."/>
        </authorList>
    </citation>
    <scope>NUCLEOTIDE SEQUENCE</scope>
</reference>
<dbReference type="Gene3D" id="1.10.150.130">
    <property type="match status" value="1"/>
</dbReference>
<evidence type="ECO:0000259" key="2">
    <source>
        <dbReference type="PROSITE" id="PS51900"/>
    </source>
</evidence>
<feature type="non-terminal residue" evidence="3">
    <location>
        <position position="151"/>
    </location>
</feature>
<name>A0A382WNB1_9ZZZZ</name>
<dbReference type="InterPro" id="IPR010998">
    <property type="entry name" value="Integrase_recombinase_N"/>
</dbReference>
<evidence type="ECO:0000256" key="1">
    <source>
        <dbReference type="ARBA" id="ARBA00023125"/>
    </source>
</evidence>
<gene>
    <name evidence="3" type="ORF">METZ01_LOCUS412395</name>
</gene>
<feature type="domain" description="Core-binding (CB)" evidence="2">
    <location>
        <begin position="63"/>
        <end position="148"/>
    </location>
</feature>
<proteinExistence type="predicted"/>
<dbReference type="SUPFAM" id="SSF56349">
    <property type="entry name" value="DNA breaking-rejoining enzymes"/>
    <property type="match status" value="1"/>
</dbReference>
<keyword evidence="1" id="KW-0238">DNA-binding</keyword>